<evidence type="ECO:0000256" key="3">
    <source>
        <dbReference type="ARBA" id="ARBA00022692"/>
    </source>
</evidence>
<feature type="transmembrane region" description="Helical" evidence="11">
    <location>
        <begin position="85"/>
        <end position="110"/>
    </location>
</feature>
<proteinExistence type="predicted"/>
<reference evidence="13" key="1">
    <citation type="journal article" date="2023" name="G3 (Bethesda)">
        <title>Whole genome assembly and annotation of the endangered Caribbean coral Acropora cervicornis.</title>
        <authorList>
            <person name="Selwyn J.D."/>
            <person name="Vollmer S.V."/>
        </authorList>
    </citation>
    <scope>NUCLEOTIDE SEQUENCE</scope>
    <source>
        <strain evidence="13">K2</strain>
    </source>
</reference>
<evidence type="ECO:0000256" key="8">
    <source>
        <dbReference type="ARBA" id="ARBA00023180"/>
    </source>
</evidence>
<keyword evidence="3 11" id="KW-0812">Transmembrane</keyword>
<evidence type="ECO:0000256" key="10">
    <source>
        <dbReference type="SAM" id="MobiDB-lite"/>
    </source>
</evidence>
<sequence>MADKAKEKPKRNNLGKREFLPAVPPDDQRMNNTSVLTPSSFSKVDKKVITWCVMYATVAVAIILSNAAAIAAFRKSRLLRKLGNFFLVNLAVADLMVGTIALPMYIHLIYNTSFVTDYDSENAELKSFQALHIAFDVFAGMASVFTLTVISMERVYAIYFPLRYRSIPRRAYCIILVGVWLFAGSLSAMGMLTTSEVIHRSFFAYSLAILSFTSLVVMVTAYASLWLKVKLWTRHQDRDLGQKERNLATAIAIVTVVFLLTWAPFHIMNILINFKASLFDGFPYQVIYFAKCLHYSNSFVNPVIYCFKISEFRRALKSLLTKRSKKRETKL</sequence>
<dbReference type="GO" id="GO:0004930">
    <property type="term" value="F:G protein-coupled receptor activity"/>
    <property type="evidence" value="ECO:0007669"/>
    <property type="project" value="UniProtKB-KW"/>
</dbReference>
<gene>
    <name evidence="13" type="ORF">P5673_009713</name>
</gene>
<evidence type="ECO:0000313" key="14">
    <source>
        <dbReference type="Proteomes" id="UP001249851"/>
    </source>
</evidence>
<feature type="transmembrane region" description="Helical" evidence="11">
    <location>
        <begin position="202"/>
        <end position="227"/>
    </location>
</feature>
<dbReference type="PRINTS" id="PR00237">
    <property type="entry name" value="GPCRRHODOPSN"/>
</dbReference>
<dbReference type="PANTHER" id="PTHR24246">
    <property type="entry name" value="OLFACTORY RECEPTOR AND ADENOSINE RECEPTOR"/>
    <property type="match status" value="1"/>
</dbReference>
<keyword evidence="5" id="KW-0297">G-protein coupled receptor</keyword>
<evidence type="ECO:0000256" key="9">
    <source>
        <dbReference type="ARBA" id="ARBA00023224"/>
    </source>
</evidence>
<dbReference type="Pfam" id="PF00001">
    <property type="entry name" value="7tm_1"/>
    <property type="match status" value="1"/>
</dbReference>
<evidence type="ECO:0000313" key="13">
    <source>
        <dbReference type="EMBL" id="KAK2566242.1"/>
    </source>
</evidence>
<dbReference type="AlphaFoldDB" id="A0AAD9QRL8"/>
<comment type="caution">
    <text evidence="13">The sequence shown here is derived from an EMBL/GenBank/DDBJ whole genome shotgun (WGS) entry which is preliminary data.</text>
</comment>
<evidence type="ECO:0000256" key="5">
    <source>
        <dbReference type="ARBA" id="ARBA00023040"/>
    </source>
</evidence>
<dbReference type="SUPFAM" id="SSF81321">
    <property type="entry name" value="Family A G protein-coupled receptor-like"/>
    <property type="match status" value="1"/>
</dbReference>
<dbReference type="InterPro" id="IPR017452">
    <property type="entry name" value="GPCR_Rhodpsn_7TM"/>
</dbReference>
<keyword evidence="4 11" id="KW-1133">Transmembrane helix</keyword>
<dbReference type="SMART" id="SM01381">
    <property type="entry name" value="7TM_GPCR_Srsx"/>
    <property type="match status" value="1"/>
</dbReference>
<feature type="transmembrane region" description="Helical" evidence="11">
    <location>
        <begin position="48"/>
        <end position="73"/>
    </location>
</feature>
<name>A0AAD9QRL8_ACRCE</name>
<keyword evidence="14" id="KW-1185">Reference proteome</keyword>
<evidence type="ECO:0000256" key="6">
    <source>
        <dbReference type="ARBA" id="ARBA00023136"/>
    </source>
</evidence>
<keyword evidence="8" id="KW-0325">Glycoprotein</keyword>
<feature type="region of interest" description="Disordered" evidence="10">
    <location>
        <begin position="1"/>
        <end position="25"/>
    </location>
</feature>
<feature type="transmembrane region" description="Helical" evidence="11">
    <location>
        <begin position="287"/>
        <end position="307"/>
    </location>
</feature>
<comment type="subcellular location">
    <subcellularLocation>
        <location evidence="1">Cell membrane</location>
        <topology evidence="1">Multi-pass membrane protein</topology>
    </subcellularLocation>
</comment>
<keyword evidence="2" id="KW-1003">Cell membrane</keyword>
<dbReference type="GO" id="GO:0005886">
    <property type="term" value="C:plasma membrane"/>
    <property type="evidence" value="ECO:0007669"/>
    <property type="project" value="UniProtKB-SubCell"/>
</dbReference>
<feature type="domain" description="G-protein coupled receptors family 1 profile" evidence="12">
    <location>
        <begin position="65"/>
        <end position="305"/>
    </location>
</feature>
<evidence type="ECO:0000256" key="1">
    <source>
        <dbReference type="ARBA" id="ARBA00004651"/>
    </source>
</evidence>
<feature type="transmembrane region" description="Helical" evidence="11">
    <location>
        <begin position="171"/>
        <end position="190"/>
    </location>
</feature>
<dbReference type="Gene3D" id="1.20.1070.10">
    <property type="entry name" value="Rhodopsin 7-helix transmembrane proteins"/>
    <property type="match status" value="1"/>
</dbReference>
<evidence type="ECO:0000256" key="11">
    <source>
        <dbReference type="SAM" id="Phobius"/>
    </source>
</evidence>
<keyword evidence="7 13" id="KW-0675">Receptor</keyword>
<feature type="transmembrane region" description="Helical" evidence="11">
    <location>
        <begin position="247"/>
        <end position="267"/>
    </location>
</feature>
<dbReference type="InterPro" id="IPR000276">
    <property type="entry name" value="GPCR_Rhodpsn"/>
</dbReference>
<dbReference type="PANTHER" id="PTHR24246:SF27">
    <property type="entry name" value="ADENOSINE RECEPTOR, ISOFORM A"/>
    <property type="match status" value="1"/>
</dbReference>
<accession>A0AAD9QRL8</accession>
<protein>
    <submittedName>
        <fullName evidence="13">Adenosine receptor A2a</fullName>
    </submittedName>
</protein>
<evidence type="ECO:0000256" key="7">
    <source>
        <dbReference type="ARBA" id="ARBA00023170"/>
    </source>
</evidence>
<keyword evidence="6 11" id="KW-0472">Membrane</keyword>
<keyword evidence="9" id="KW-0807">Transducer</keyword>
<dbReference type="EMBL" id="JARQWQ010000017">
    <property type="protein sequence ID" value="KAK2566242.1"/>
    <property type="molecule type" value="Genomic_DNA"/>
</dbReference>
<dbReference type="Proteomes" id="UP001249851">
    <property type="component" value="Unassembled WGS sequence"/>
</dbReference>
<dbReference type="PROSITE" id="PS50262">
    <property type="entry name" value="G_PROTEIN_RECEP_F1_2"/>
    <property type="match status" value="1"/>
</dbReference>
<organism evidence="13 14">
    <name type="scientific">Acropora cervicornis</name>
    <name type="common">Staghorn coral</name>
    <dbReference type="NCBI Taxonomy" id="6130"/>
    <lineage>
        <taxon>Eukaryota</taxon>
        <taxon>Metazoa</taxon>
        <taxon>Cnidaria</taxon>
        <taxon>Anthozoa</taxon>
        <taxon>Hexacorallia</taxon>
        <taxon>Scleractinia</taxon>
        <taxon>Astrocoeniina</taxon>
        <taxon>Acroporidae</taxon>
        <taxon>Acropora</taxon>
    </lineage>
</organism>
<feature type="transmembrane region" description="Helical" evidence="11">
    <location>
        <begin position="130"/>
        <end position="150"/>
    </location>
</feature>
<evidence type="ECO:0000256" key="4">
    <source>
        <dbReference type="ARBA" id="ARBA00022989"/>
    </source>
</evidence>
<evidence type="ECO:0000259" key="12">
    <source>
        <dbReference type="PROSITE" id="PS50262"/>
    </source>
</evidence>
<evidence type="ECO:0000256" key="2">
    <source>
        <dbReference type="ARBA" id="ARBA00022475"/>
    </source>
</evidence>
<reference evidence="13" key="2">
    <citation type="journal article" date="2023" name="Science">
        <title>Genomic signatures of disease resistance in endangered staghorn corals.</title>
        <authorList>
            <person name="Vollmer S.V."/>
            <person name="Selwyn J.D."/>
            <person name="Despard B.A."/>
            <person name="Roesel C.L."/>
        </authorList>
    </citation>
    <scope>NUCLEOTIDE SEQUENCE</scope>
    <source>
        <strain evidence="13">K2</strain>
    </source>
</reference>